<accession>A0A7J6LKL7</accession>
<comment type="caution">
    <text evidence="1">The sequence shown here is derived from an EMBL/GenBank/DDBJ whole genome shotgun (WGS) entry which is preliminary data.</text>
</comment>
<dbReference type="OrthoDB" id="413380at2759"/>
<gene>
    <name evidence="1" type="ORF">FOZ61_004482</name>
</gene>
<evidence type="ECO:0000313" key="2">
    <source>
        <dbReference type="Proteomes" id="UP000570595"/>
    </source>
</evidence>
<proteinExistence type="predicted"/>
<protein>
    <submittedName>
        <fullName evidence="1">Uncharacterized protein</fullName>
    </submittedName>
</protein>
<dbReference type="Proteomes" id="UP000570595">
    <property type="component" value="Unassembled WGS sequence"/>
</dbReference>
<name>A0A7J6LKL7_PEROL</name>
<sequence length="323" mass="36519">MHHQVLVVTVIAEFGSIATSSVDDAVAWANLDDPRSVTVEAFVDELKTREPPIPGQNLKVARIRSIEYTSETGAVERTSGSEVEDLLDSDMLRALEGKSPPVYPDNKALCEGLLIRFGEYMYRTSERYQSDARSLGIMPGSNSFVAWSILNLKLERAYTRHFANTDPELSCYIDEGVCIDIRASDKVPLIDRFLGVNISAGSIPPFNNLAIKTFTVKGGRKPDEDMVCRLNRDLLTMPHYVTTENAPDIVNSEEICESFLQFKAWELNQMLCHIPKVQICILHTRFGCSQVPLAFLRWRNFDTMRQRREKRLRKGGNSRCVLL</sequence>
<dbReference type="EMBL" id="JABAHT010000255">
    <property type="protein sequence ID" value="KAF4659808.1"/>
    <property type="molecule type" value="Genomic_DNA"/>
</dbReference>
<evidence type="ECO:0000313" key="1">
    <source>
        <dbReference type="EMBL" id="KAF4659808.1"/>
    </source>
</evidence>
<organism evidence="1 2">
    <name type="scientific">Perkinsus olseni</name>
    <name type="common">Perkinsus atlanticus</name>
    <dbReference type="NCBI Taxonomy" id="32597"/>
    <lineage>
        <taxon>Eukaryota</taxon>
        <taxon>Sar</taxon>
        <taxon>Alveolata</taxon>
        <taxon>Perkinsozoa</taxon>
        <taxon>Perkinsea</taxon>
        <taxon>Perkinsida</taxon>
        <taxon>Perkinsidae</taxon>
        <taxon>Perkinsus</taxon>
    </lineage>
</organism>
<reference evidence="1 2" key="1">
    <citation type="submission" date="2020-04" db="EMBL/GenBank/DDBJ databases">
        <title>Perkinsus olseni comparative genomics.</title>
        <authorList>
            <person name="Bogema D.R."/>
        </authorList>
    </citation>
    <scope>NUCLEOTIDE SEQUENCE [LARGE SCALE GENOMIC DNA]</scope>
    <source>
        <strain evidence="1">ATCC PRA-179</strain>
    </source>
</reference>
<dbReference type="AlphaFoldDB" id="A0A7J6LKL7"/>